<proteinExistence type="predicted"/>
<dbReference type="InterPro" id="IPR008523">
    <property type="entry name" value="DUF805"/>
</dbReference>
<feature type="transmembrane region" description="Helical" evidence="1">
    <location>
        <begin position="45"/>
        <end position="63"/>
    </location>
</feature>
<feature type="transmembrane region" description="Helical" evidence="1">
    <location>
        <begin position="70"/>
        <end position="88"/>
    </location>
</feature>
<name>A0ABT8SPJ5_9CAUL</name>
<keyword evidence="3" id="KW-1185">Reference proteome</keyword>
<evidence type="ECO:0000256" key="1">
    <source>
        <dbReference type="SAM" id="Phobius"/>
    </source>
</evidence>
<keyword evidence="1" id="KW-1133">Transmembrane helix</keyword>
<dbReference type="RefSeq" id="WP_302110728.1">
    <property type="nucleotide sequence ID" value="NZ_JAUKTR010000006.1"/>
</dbReference>
<reference evidence="2" key="1">
    <citation type="submission" date="2023-07" db="EMBL/GenBank/DDBJ databases">
        <title>Brevundimonas soil sp. nov., isolated from the soil of chemical plant.</title>
        <authorList>
            <person name="Wu N."/>
        </authorList>
    </citation>
    <scope>NUCLEOTIDE SEQUENCE</scope>
    <source>
        <strain evidence="2">XZ-24</strain>
    </source>
</reference>
<evidence type="ECO:0000313" key="2">
    <source>
        <dbReference type="EMBL" id="MDO1560296.1"/>
    </source>
</evidence>
<protein>
    <submittedName>
        <fullName evidence="2">DUF805 domain-containing protein</fullName>
    </submittedName>
</protein>
<dbReference type="PANTHER" id="PTHR34980">
    <property type="entry name" value="INNER MEMBRANE PROTEIN-RELATED-RELATED"/>
    <property type="match status" value="1"/>
</dbReference>
<feature type="transmembrane region" description="Helical" evidence="1">
    <location>
        <begin position="20"/>
        <end position="39"/>
    </location>
</feature>
<keyword evidence="1" id="KW-0472">Membrane</keyword>
<feature type="transmembrane region" description="Helical" evidence="1">
    <location>
        <begin position="94"/>
        <end position="113"/>
    </location>
</feature>
<accession>A0ABT8SPJ5</accession>
<sequence>MPRDWGELFFSSTGRMGRRAFLVGAATLIVALALYQGLFSGWPRLLTAWLVYTALFVSAVCVLAKRLHDVGRSGWWSAPLLLLFIWAWPWPDGWLDHLAALIVVVAALSLASLPGEKAFNRYGPPATV</sequence>
<gene>
    <name evidence="2" type="ORF">Q0812_12735</name>
</gene>
<keyword evidence="1" id="KW-0812">Transmembrane</keyword>
<dbReference type="PANTHER" id="PTHR34980:SF3">
    <property type="entry name" value="BLR8105 PROTEIN"/>
    <property type="match status" value="1"/>
</dbReference>
<evidence type="ECO:0000313" key="3">
    <source>
        <dbReference type="Proteomes" id="UP001169063"/>
    </source>
</evidence>
<dbReference type="EMBL" id="JAUKTR010000006">
    <property type="protein sequence ID" value="MDO1560296.1"/>
    <property type="molecule type" value="Genomic_DNA"/>
</dbReference>
<organism evidence="2 3">
    <name type="scientific">Peiella sedimenti</name>
    <dbReference type="NCBI Taxonomy" id="3061083"/>
    <lineage>
        <taxon>Bacteria</taxon>
        <taxon>Pseudomonadati</taxon>
        <taxon>Pseudomonadota</taxon>
        <taxon>Alphaproteobacteria</taxon>
        <taxon>Caulobacterales</taxon>
        <taxon>Caulobacteraceae</taxon>
        <taxon>Peiella</taxon>
    </lineage>
</organism>
<comment type="caution">
    <text evidence="2">The sequence shown here is derived from an EMBL/GenBank/DDBJ whole genome shotgun (WGS) entry which is preliminary data.</text>
</comment>
<dbReference type="Pfam" id="PF05656">
    <property type="entry name" value="DUF805"/>
    <property type="match status" value="1"/>
</dbReference>
<dbReference type="Proteomes" id="UP001169063">
    <property type="component" value="Unassembled WGS sequence"/>
</dbReference>